<keyword evidence="3" id="KW-1185">Reference proteome</keyword>
<evidence type="ECO:0000256" key="1">
    <source>
        <dbReference type="SAM" id="MobiDB-lite"/>
    </source>
</evidence>
<evidence type="ECO:0000313" key="3">
    <source>
        <dbReference type="Proteomes" id="UP001465755"/>
    </source>
</evidence>
<comment type="caution">
    <text evidence="2">The sequence shown here is derived from an EMBL/GenBank/DDBJ whole genome shotgun (WGS) entry which is preliminary data.</text>
</comment>
<accession>A0AAW1PQP1</accession>
<proteinExistence type="predicted"/>
<sequence length="352" mass="38579">MARVETSCSPTEGYNIPSPTTPQPVGGRSTHQHHGASDYQSGPYGRQPQPVPYPAGHHYHVPPQQAPGLYYLPAQQANVGPMPYPTHEVIPMAQHATVTEMTHHGSTAAIAVPPRGGAPTSLHVQLPPDPVEDGAEAGRCLVDLHSLRDEWQVAQGRRLSGDKAESELKPLINRTTHIVGSASQSAITRQEMYDLLMFAAEVLRALEQQASASSFCRLADNVALACPTRSSLITNIMHGGHQSLTGGKQLVDAKTTTSVTTTLSAKTRAESASRALARSFLQQSAHGAEGKRLKALYERRRMQCEASNKDAHEYSRQLHANRWNIFWRDEPPRNSCVMPHDNLPWSPELSHW</sequence>
<reference evidence="2 3" key="1">
    <citation type="journal article" date="2024" name="Nat. Commun.">
        <title>Phylogenomics reveals the evolutionary origins of lichenization in chlorophyte algae.</title>
        <authorList>
            <person name="Puginier C."/>
            <person name="Libourel C."/>
            <person name="Otte J."/>
            <person name="Skaloud P."/>
            <person name="Haon M."/>
            <person name="Grisel S."/>
            <person name="Petersen M."/>
            <person name="Berrin J.G."/>
            <person name="Delaux P.M."/>
            <person name="Dal Grande F."/>
            <person name="Keller J."/>
        </authorList>
    </citation>
    <scope>NUCLEOTIDE SEQUENCE [LARGE SCALE GENOMIC DNA]</scope>
    <source>
        <strain evidence="2 3">SAG 2036</strain>
    </source>
</reference>
<name>A0AAW1PQP1_9CHLO</name>
<dbReference type="EMBL" id="JALJOQ010000013">
    <property type="protein sequence ID" value="KAK9810928.1"/>
    <property type="molecule type" value="Genomic_DNA"/>
</dbReference>
<dbReference type="Proteomes" id="UP001465755">
    <property type="component" value="Unassembled WGS sequence"/>
</dbReference>
<evidence type="ECO:0000313" key="2">
    <source>
        <dbReference type="EMBL" id="KAK9810928.1"/>
    </source>
</evidence>
<gene>
    <name evidence="2" type="ORF">WJX73_009103</name>
</gene>
<protein>
    <submittedName>
        <fullName evidence="2">Uncharacterized protein</fullName>
    </submittedName>
</protein>
<dbReference type="AlphaFoldDB" id="A0AAW1PQP1"/>
<feature type="region of interest" description="Disordered" evidence="1">
    <location>
        <begin position="1"/>
        <end position="60"/>
    </location>
</feature>
<feature type="compositionally biased region" description="Polar residues" evidence="1">
    <location>
        <begin position="1"/>
        <end position="12"/>
    </location>
</feature>
<organism evidence="2 3">
    <name type="scientific">Symbiochloris irregularis</name>
    <dbReference type="NCBI Taxonomy" id="706552"/>
    <lineage>
        <taxon>Eukaryota</taxon>
        <taxon>Viridiplantae</taxon>
        <taxon>Chlorophyta</taxon>
        <taxon>core chlorophytes</taxon>
        <taxon>Trebouxiophyceae</taxon>
        <taxon>Trebouxiales</taxon>
        <taxon>Trebouxiaceae</taxon>
        <taxon>Symbiochloris</taxon>
    </lineage>
</organism>